<reference evidence="7 8" key="1">
    <citation type="journal article" date="2019" name="Biochem. Eng. J.">
        <title>Metabolic engineering of the marine bacteria Neptunomonas concharum for the production of acetoin and meso-2,3-butanediol from acetate.</title>
        <authorList>
            <person name="Li W."/>
            <person name="Pu N."/>
            <person name="Liu C.-X."/>
            <person name="Yuan Q.-P."/>
            <person name="Li Z.-J."/>
        </authorList>
    </citation>
    <scope>NUCLEOTIDE SEQUENCE [LARGE SCALE GENOMIC DNA]</scope>
    <source>
        <strain evidence="7 8">JCM17730</strain>
    </source>
</reference>
<dbReference type="SUPFAM" id="SSF53335">
    <property type="entry name" value="S-adenosyl-L-methionine-dependent methyltransferases"/>
    <property type="match status" value="1"/>
</dbReference>
<keyword evidence="8" id="KW-1185">Reference proteome</keyword>
<feature type="active site" evidence="6">
    <location>
        <position position="394"/>
    </location>
</feature>
<keyword evidence="5" id="KW-0443">Lipid metabolism</keyword>
<dbReference type="Gene3D" id="3.40.50.150">
    <property type="entry name" value="Vaccinia Virus protein VP39"/>
    <property type="match status" value="1"/>
</dbReference>
<proteinExistence type="inferred from homology"/>
<sequence length="414" mass="47651">MNHDAALKQPLSNNLPNLSGLPVMVRFFVTRLHKAGTSTLNLKLSNGELIQLGQHRDNLTVGAPTLEIINYRAFLRASISGMMGWAEGYMAGDWTTPNLIQLTEWAATNERALKQAFKGSFLSKIANNFWHWSRNNSLAGSRRNIAYHYDLGNNFYQLWLDETMTYSSALFETPNLTLAQAQEAKYQKILSLSDISPTHRLLEVGCGWGGLADIAAQTPGLHYRGITLSKEQLVWAKERVAHYDQSQRINMEYCDYRNIEGQYDRIISIEMFEAVGEEHWDEYFQMLNDTLTPGGTAVLQIICISEERFEHYRTHADFIQRYIFPGGMLPSVSKIGSLSRKHHLSLDETVSFGQDYATTLKLWRERFIDAWPKITNMGYDERFRKMWEYYLAYCESGFRHKALDVLLFKINKPV</sequence>
<name>A0A5P1R7M7_9GAMM</name>
<keyword evidence="4" id="KW-0949">S-adenosyl-L-methionine</keyword>
<dbReference type="GO" id="GO:0008610">
    <property type="term" value="P:lipid biosynthetic process"/>
    <property type="evidence" value="ECO:0007669"/>
    <property type="project" value="InterPro"/>
</dbReference>
<comment type="similarity">
    <text evidence="1">Belongs to the CFA/CMAS family.</text>
</comment>
<dbReference type="InterPro" id="IPR003333">
    <property type="entry name" value="CMAS"/>
</dbReference>
<dbReference type="RefSeq" id="WP_138986044.1">
    <property type="nucleotide sequence ID" value="NZ_CP043869.1"/>
</dbReference>
<accession>A0A5P1R7M7</accession>
<dbReference type="GO" id="GO:0008168">
    <property type="term" value="F:methyltransferase activity"/>
    <property type="evidence" value="ECO:0007669"/>
    <property type="project" value="UniProtKB-KW"/>
</dbReference>
<evidence type="ECO:0000256" key="5">
    <source>
        <dbReference type="ARBA" id="ARBA00023098"/>
    </source>
</evidence>
<dbReference type="Pfam" id="PF02353">
    <property type="entry name" value="CMAS"/>
    <property type="match status" value="1"/>
</dbReference>
<evidence type="ECO:0000256" key="6">
    <source>
        <dbReference type="PIRSR" id="PIRSR003085-1"/>
    </source>
</evidence>
<dbReference type="CDD" id="cd02440">
    <property type="entry name" value="AdoMet_MTases"/>
    <property type="match status" value="1"/>
</dbReference>
<evidence type="ECO:0000313" key="8">
    <source>
        <dbReference type="Proteomes" id="UP000324760"/>
    </source>
</evidence>
<gene>
    <name evidence="7" type="ORF">F0U83_00725</name>
</gene>
<dbReference type="InterPro" id="IPR029063">
    <property type="entry name" value="SAM-dependent_MTases_sf"/>
</dbReference>
<dbReference type="Proteomes" id="UP000324760">
    <property type="component" value="Chromosome"/>
</dbReference>
<evidence type="ECO:0000256" key="2">
    <source>
        <dbReference type="ARBA" id="ARBA00022603"/>
    </source>
</evidence>
<dbReference type="OrthoDB" id="9782855at2"/>
<organism evidence="7 8">
    <name type="scientific">Neptunomonas concharum</name>
    <dbReference type="NCBI Taxonomy" id="1031538"/>
    <lineage>
        <taxon>Bacteria</taxon>
        <taxon>Pseudomonadati</taxon>
        <taxon>Pseudomonadota</taxon>
        <taxon>Gammaproteobacteria</taxon>
        <taxon>Oceanospirillales</taxon>
        <taxon>Oceanospirillaceae</taxon>
        <taxon>Neptunomonas</taxon>
    </lineage>
</organism>
<dbReference type="PANTHER" id="PTHR43667:SF2">
    <property type="entry name" value="FATTY ACID C-METHYL TRANSFERASE"/>
    <property type="match status" value="1"/>
</dbReference>
<dbReference type="AlphaFoldDB" id="A0A5P1R7M7"/>
<keyword evidence="2 7" id="KW-0489">Methyltransferase</keyword>
<dbReference type="EMBL" id="CP043869">
    <property type="protein sequence ID" value="QEQ95341.1"/>
    <property type="molecule type" value="Genomic_DNA"/>
</dbReference>
<dbReference type="InterPro" id="IPR050723">
    <property type="entry name" value="CFA/CMAS"/>
</dbReference>
<dbReference type="PANTHER" id="PTHR43667">
    <property type="entry name" value="CYCLOPROPANE-FATTY-ACYL-PHOSPHOLIPID SYNTHASE"/>
    <property type="match status" value="1"/>
</dbReference>
<evidence type="ECO:0000256" key="1">
    <source>
        <dbReference type="ARBA" id="ARBA00010815"/>
    </source>
</evidence>
<evidence type="ECO:0000256" key="3">
    <source>
        <dbReference type="ARBA" id="ARBA00022679"/>
    </source>
</evidence>
<evidence type="ECO:0000313" key="7">
    <source>
        <dbReference type="EMBL" id="QEQ95341.1"/>
    </source>
</evidence>
<evidence type="ECO:0000256" key="4">
    <source>
        <dbReference type="ARBA" id="ARBA00022691"/>
    </source>
</evidence>
<dbReference type="KEGG" id="ncu:F0U83_00725"/>
<dbReference type="GO" id="GO:0032259">
    <property type="term" value="P:methylation"/>
    <property type="evidence" value="ECO:0007669"/>
    <property type="project" value="UniProtKB-KW"/>
</dbReference>
<dbReference type="PIRSF" id="PIRSF003085">
    <property type="entry name" value="CMAS"/>
    <property type="match status" value="1"/>
</dbReference>
<protein>
    <submittedName>
        <fullName evidence="7">Class I SAM-dependent methyltransferase</fullName>
    </submittedName>
</protein>
<keyword evidence="3 7" id="KW-0808">Transferase</keyword>